<feature type="compositionally biased region" description="Polar residues" evidence="2">
    <location>
        <begin position="7"/>
        <end position="20"/>
    </location>
</feature>
<keyword evidence="4" id="KW-1185">Reference proteome</keyword>
<sequence length="581" mass="63164">MPAVEPDQQTTPPVSVTTDTAISSSNKSKKKKDKAAQPQAQATAESQEPVSPNPSRDERALSVTDEQSVDDGGEKKNQYIETLHKRLRTLKKKLLRIEQVEEILNQADGKDKLNEDQVSMVNKKPDVSIPIRELEDMIKQLSAVEVEDLRLQKQKRAELEQTHAQALYAATAATERRAHLLLLHTLQLFNLMHAMHTGFAHLADADAHSLSFLHRFILTSAIEPDAENEDKLTAIVDTLRKTEEGVDEPVNADQHLVSFARIKELLERRFGSELEEQAEGAVSGGGEEYQLQHGQMDGEVEMKGGEEHEVGQDPAGEDSEVNGQVEDDEDTLPQHVIIPSGGIRFMGTSELFDTPEEPPQPVHSHPSPDPPAHAFDHPPPLNAETYVDSAPPQQPPDAVSAPTTEHDQWESEPSNPPEPWQSTAEDQPADNPQPSSPQPQHQQHGYNNRPYRGAFRGHRGPNRGGPRGGGPGGFRGGHDENRPYRTDGYREGDGAQGQGQGQGYRSGRGGYRGSGGRGGQGNGPVQGGQGQGGQGGEYRGGGGVVGGHRADSSSSSSSRPHSRWGCGTRVVDEVMAGWILW</sequence>
<reference evidence="3 4" key="1">
    <citation type="journal article" date="2018" name="New Phytol.">
        <title>Phylogenomics of Endogonaceae and evolution of mycorrhizas within Mucoromycota.</title>
        <authorList>
            <person name="Chang Y."/>
            <person name="Desiro A."/>
            <person name="Na H."/>
            <person name="Sandor L."/>
            <person name="Lipzen A."/>
            <person name="Clum A."/>
            <person name="Barry K."/>
            <person name="Grigoriev I.V."/>
            <person name="Martin F.M."/>
            <person name="Stajich J.E."/>
            <person name="Smith M.E."/>
            <person name="Bonito G."/>
            <person name="Spatafora J.W."/>
        </authorList>
    </citation>
    <scope>NUCLEOTIDE SEQUENCE [LARGE SCALE GENOMIC DNA]</scope>
    <source>
        <strain evidence="3 4">AD002</strain>
    </source>
</reference>
<gene>
    <name evidence="3" type="ORF">BC938DRAFT_471201</name>
</gene>
<proteinExistence type="predicted"/>
<feature type="region of interest" description="Disordered" evidence="2">
    <location>
        <begin position="305"/>
        <end position="567"/>
    </location>
</feature>
<dbReference type="AlphaFoldDB" id="A0A433Q8P0"/>
<evidence type="ECO:0000313" key="4">
    <source>
        <dbReference type="Proteomes" id="UP000274822"/>
    </source>
</evidence>
<name>A0A433Q8P0_9FUNG</name>
<feature type="compositionally biased region" description="Gly residues" evidence="2">
    <location>
        <begin position="494"/>
        <end position="546"/>
    </location>
</feature>
<keyword evidence="1" id="KW-0175">Coiled coil</keyword>
<feature type="coiled-coil region" evidence="1">
    <location>
        <begin position="80"/>
        <end position="110"/>
    </location>
</feature>
<evidence type="ECO:0000313" key="3">
    <source>
        <dbReference type="EMBL" id="RUS26122.1"/>
    </source>
</evidence>
<organism evidence="3 4">
    <name type="scientific">Jimgerdemannia flammicorona</name>
    <dbReference type="NCBI Taxonomy" id="994334"/>
    <lineage>
        <taxon>Eukaryota</taxon>
        <taxon>Fungi</taxon>
        <taxon>Fungi incertae sedis</taxon>
        <taxon>Mucoromycota</taxon>
        <taxon>Mucoromycotina</taxon>
        <taxon>Endogonomycetes</taxon>
        <taxon>Endogonales</taxon>
        <taxon>Endogonaceae</taxon>
        <taxon>Jimgerdemannia</taxon>
    </lineage>
</organism>
<feature type="compositionally biased region" description="Basic and acidic residues" evidence="2">
    <location>
        <begin position="476"/>
        <end position="493"/>
    </location>
</feature>
<feature type="compositionally biased region" description="Acidic residues" evidence="2">
    <location>
        <begin position="315"/>
        <end position="331"/>
    </location>
</feature>
<evidence type="ECO:0000256" key="2">
    <source>
        <dbReference type="SAM" id="MobiDB-lite"/>
    </source>
</evidence>
<feature type="region of interest" description="Disordered" evidence="2">
    <location>
        <begin position="1"/>
        <end position="77"/>
    </location>
</feature>
<dbReference type="EMBL" id="RBNJ01011195">
    <property type="protein sequence ID" value="RUS26122.1"/>
    <property type="molecule type" value="Genomic_DNA"/>
</dbReference>
<feature type="compositionally biased region" description="Gly residues" evidence="2">
    <location>
        <begin position="462"/>
        <end position="475"/>
    </location>
</feature>
<feature type="compositionally biased region" description="Low complexity" evidence="2">
    <location>
        <begin position="36"/>
        <end position="47"/>
    </location>
</feature>
<dbReference type="Proteomes" id="UP000274822">
    <property type="component" value="Unassembled WGS sequence"/>
</dbReference>
<evidence type="ECO:0008006" key="5">
    <source>
        <dbReference type="Google" id="ProtNLM"/>
    </source>
</evidence>
<comment type="caution">
    <text evidence="3">The sequence shown here is derived from an EMBL/GenBank/DDBJ whole genome shotgun (WGS) entry which is preliminary data.</text>
</comment>
<feature type="compositionally biased region" description="Pro residues" evidence="2">
    <location>
        <begin position="357"/>
        <end position="381"/>
    </location>
</feature>
<accession>A0A433Q8P0</accession>
<evidence type="ECO:0000256" key="1">
    <source>
        <dbReference type="SAM" id="Coils"/>
    </source>
</evidence>
<protein>
    <recommendedName>
        <fullName evidence="5">Caprin-1 dimerization domain-containing protein</fullName>
    </recommendedName>
</protein>